<evidence type="ECO:0000259" key="1">
    <source>
        <dbReference type="PROSITE" id="PS50878"/>
    </source>
</evidence>
<dbReference type="AlphaFoldDB" id="A0A151U127"/>
<dbReference type="InterPro" id="IPR026960">
    <property type="entry name" value="RVT-Znf"/>
</dbReference>
<gene>
    <name evidence="2" type="ORF">KK1_005607</name>
</gene>
<proteinExistence type="predicted"/>
<evidence type="ECO:0000313" key="3">
    <source>
        <dbReference type="Proteomes" id="UP000075243"/>
    </source>
</evidence>
<dbReference type="CDD" id="cd01650">
    <property type="entry name" value="RT_nLTR_like"/>
    <property type="match status" value="1"/>
</dbReference>
<dbReference type="OMA" id="WRIDKEN"/>
<dbReference type="PANTHER" id="PTHR33116:SF78">
    <property type="entry name" value="OS12G0587133 PROTEIN"/>
    <property type="match status" value="1"/>
</dbReference>
<reference evidence="2 3" key="1">
    <citation type="journal article" date="2012" name="Nat. Biotechnol.">
        <title>Draft genome sequence of pigeonpea (Cajanus cajan), an orphan legume crop of resource-poor farmers.</title>
        <authorList>
            <person name="Varshney R.K."/>
            <person name="Chen W."/>
            <person name="Li Y."/>
            <person name="Bharti A.K."/>
            <person name="Saxena R.K."/>
            <person name="Schlueter J.A."/>
            <person name="Donoghue M.T."/>
            <person name="Azam S."/>
            <person name="Fan G."/>
            <person name="Whaley A.M."/>
            <person name="Farmer A.D."/>
            <person name="Sheridan J."/>
            <person name="Iwata A."/>
            <person name="Tuteja R."/>
            <person name="Penmetsa R.V."/>
            <person name="Wu W."/>
            <person name="Upadhyaya H.D."/>
            <person name="Yang S.P."/>
            <person name="Shah T."/>
            <person name="Saxena K.B."/>
            <person name="Michael T."/>
            <person name="McCombie W.R."/>
            <person name="Yang B."/>
            <person name="Zhang G."/>
            <person name="Yang H."/>
            <person name="Wang J."/>
            <person name="Spillane C."/>
            <person name="Cook D.R."/>
            <person name="May G.D."/>
            <person name="Xu X."/>
            <person name="Jackson S.A."/>
        </authorList>
    </citation>
    <scope>NUCLEOTIDE SEQUENCE [LARGE SCALE GENOMIC DNA]</scope>
    <source>
        <strain evidence="3">cv. Asha</strain>
    </source>
</reference>
<accession>A0A151U127</accession>
<dbReference type="InterPro" id="IPR000477">
    <property type="entry name" value="RT_dom"/>
</dbReference>
<sequence>MVHEFYIYGKLVKGSNSLFLVLVPKTDSPQKVEEYRPISLIGCIYKVVAKVLANRLLSVLLNGSPSSEFGVGRGLRQGDPLAPFLFLIVAEGFHALMAKAVESQVFVGYKAGQEAVLVSHLQYADDTLVIGEASLQNIWAIKAIFQLFEVVAGLKVNFHKSKLYGINVDRELLDGMALFLNCTVGSLPFSYLGLPIGANPILLKTWDPVISKVQKRLSKWKGKNLSFGGRSVLLKSVLHSIPIYYLSFFKAPTGIITRLESLFRRFLWGLLIDKGRLWNRVLASLYGNIHVRERDEVGKGSNWWVDLWRIDKENGWFASRCNKVVRDGTYTFFWQEAWCGPTAFCVKYERLFSIATNKDATIDDLRVTVDGDEVWNWSWRRNLFQWEGELLQQLQVDIDFLHLQQGVNDHWVWSASKDGQYSVRSAYNVIVNKDIFGEFPLYNYLWSKFLPSKVSGFTWRSMLNKLPTKQNLIKRGILQAGGGFCIWCGHDLGTVSHLFFECPFAYCIWMLCLNWFGIKSVLHNSCHLRLAQFVSLPICSSVDRLRWSTVWMTVLWSLWIARNEAIFSDKVILHSNLLELIQLRSWKWLKAKDLSFQYPYSSWVGSPTVCLNFLDI</sequence>
<name>A0A151U127_CAJCA</name>
<organism evidence="2 3">
    <name type="scientific">Cajanus cajan</name>
    <name type="common">Pigeon pea</name>
    <name type="synonym">Cajanus indicus</name>
    <dbReference type="NCBI Taxonomy" id="3821"/>
    <lineage>
        <taxon>Eukaryota</taxon>
        <taxon>Viridiplantae</taxon>
        <taxon>Streptophyta</taxon>
        <taxon>Embryophyta</taxon>
        <taxon>Tracheophyta</taxon>
        <taxon>Spermatophyta</taxon>
        <taxon>Magnoliopsida</taxon>
        <taxon>eudicotyledons</taxon>
        <taxon>Gunneridae</taxon>
        <taxon>Pentapetalae</taxon>
        <taxon>rosids</taxon>
        <taxon>fabids</taxon>
        <taxon>Fabales</taxon>
        <taxon>Fabaceae</taxon>
        <taxon>Papilionoideae</taxon>
        <taxon>50 kb inversion clade</taxon>
        <taxon>NPAAA clade</taxon>
        <taxon>indigoferoid/millettioid clade</taxon>
        <taxon>Phaseoleae</taxon>
        <taxon>Cajanus</taxon>
    </lineage>
</organism>
<dbReference type="Proteomes" id="UP000075243">
    <property type="component" value="Chromosome 2"/>
</dbReference>
<dbReference type="Gramene" id="C.cajan_05472.t">
    <property type="protein sequence ID" value="C.cajan_05472.t"/>
    <property type="gene ID" value="C.cajan_05472"/>
</dbReference>
<dbReference type="EMBL" id="CM003604">
    <property type="protein sequence ID" value="KYP73000.1"/>
    <property type="molecule type" value="Genomic_DNA"/>
</dbReference>
<dbReference type="PROSITE" id="PS50878">
    <property type="entry name" value="RT_POL"/>
    <property type="match status" value="1"/>
</dbReference>
<feature type="domain" description="Reverse transcriptase" evidence="1">
    <location>
        <begin position="1"/>
        <end position="196"/>
    </location>
</feature>
<dbReference type="STRING" id="3821.A0A151U127"/>
<protein>
    <submittedName>
        <fullName evidence="2">Ribonuclease H protein At1g65750 family</fullName>
    </submittedName>
</protein>
<dbReference type="Pfam" id="PF00078">
    <property type="entry name" value="RVT_1"/>
    <property type="match status" value="1"/>
</dbReference>
<keyword evidence="3" id="KW-1185">Reference proteome</keyword>
<dbReference type="PANTHER" id="PTHR33116">
    <property type="entry name" value="REVERSE TRANSCRIPTASE ZINC-BINDING DOMAIN-CONTAINING PROTEIN-RELATED-RELATED"/>
    <property type="match status" value="1"/>
</dbReference>
<evidence type="ECO:0000313" key="2">
    <source>
        <dbReference type="EMBL" id="KYP73000.1"/>
    </source>
</evidence>
<dbReference type="Pfam" id="PF13966">
    <property type="entry name" value="zf-RVT"/>
    <property type="match status" value="1"/>
</dbReference>